<dbReference type="InterPro" id="IPR029068">
    <property type="entry name" value="Glyas_Bleomycin-R_OHBP_Dase"/>
</dbReference>
<dbReference type="Proteomes" id="UP001597182">
    <property type="component" value="Unassembled WGS sequence"/>
</dbReference>
<feature type="domain" description="VOC" evidence="1">
    <location>
        <begin position="145"/>
        <end position="262"/>
    </location>
</feature>
<dbReference type="SUPFAM" id="SSF54593">
    <property type="entry name" value="Glyoxalase/Bleomycin resistance protein/Dihydroxybiphenyl dioxygenase"/>
    <property type="match status" value="1"/>
</dbReference>
<dbReference type="Pfam" id="PF22632">
    <property type="entry name" value="BphC_D1"/>
    <property type="match status" value="1"/>
</dbReference>
<evidence type="ECO:0000313" key="3">
    <source>
        <dbReference type="Proteomes" id="UP001597182"/>
    </source>
</evidence>
<protein>
    <submittedName>
        <fullName evidence="2">VOC family protein</fullName>
    </submittedName>
</protein>
<dbReference type="InterPro" id="IPR037523">
    <property type="entry name" value="VOC_core"/>
</dbReference>
<dbReference type="InterPro" id="IPR004360">
    <property type="entry name" value="Glyas_Fos-R_dOase_dom"/>
</dbReference>
<comment type="caution">
    <text evidence="2">The sequence shown here is derived from an EMBL/GenBank/DDBJ whole genome shotgun (WGS) entry which is preliminary data.</text>
</comment>
<reference evidence="3" key="1">
    <citation type="journal article" date="2019" name="Int. J. Syst. Evol. Microbiol.">
        <title>The Global Catalogue of Microorganisms (GCM) 10K type strain sequencing project: providing services to taxonomists for standard genome sequencing and annotation.</title>
        <authorList>
            <consortium name="The Broad Institute Genomics Platform"/>
            <consortium name="The Broad Institute Genome Sequencing Center for Infectious Disease"/>
            <person name="Wu L."/>
            <person name="Ma J."/>
        </authorList>
    </citation>
    <scope>NUCLEOTIDE SEQUENCE [LARGE SCALE GENOMIC DNA]</scope>
    <source>
        <strain evidence="3">CCUG 49018</strain>
    </source>
</reference>
<keyword evidence="3" id="KW-1185">Reference proteome</keyword>
<dbReference type="Pfam" id="PF00903">
    <property type="entry name" value="Glyoxalase"/>
    <property type="match status" value="1"/>
</dbReference>
<accession>A0ABW3VTC4</accession>
<dbReference type="Gene3D" id="3.10.180.10">
    <property type="entry name" value="2,3-Dihydroxybiphenyl 1,2-Dioxygenase, domain 1"/>
    <property type="match status" value="2"/>
</dbReference>
<evidence type="ECO:0000313" key="2">
    <source>
        <dbReference type="EMBL" id="MFD1237409.1"/>
    </source>
</evidence>
<proteinExistence type="predicted"/>
<dbReference type="InterPro" id="IPR050383">
    <property type="entry name" value="GlyoxalaseI/FosfomycinResist"/>
</dbReference>
<feature type="domain" description="VOC" evidence="1">
    <location>
        <begin position="5"/>
        <end position="122"/>
    </location>
</feature>
<dbReference type="EMBL" id="JBHTMB010000287">
    <property type="protein sequence ID" value="MFD1237409.1"/>
    <property type="molecule type" value="Genomic_DNA"/>
</dbReference>
<dbReference type="PANTHER" id="PTHR21366:SF14">
    <property type="entry name" value="GLYOXALASE DOMAIN-CONTAINING PROTEIN 5"/>
    <property type="match status" value="1"/>
</dbReference>
<evidence type="ECO:0000259" key="1">
    <source>
        <dbReference type="PROSITE" id="PS51819"/>
    </source>
</evidence>
<sequence>MKITSLGYLRVESPDAKEWATFGPEVLGMAVSEDPLGRPGSVRLTNDDRPGRLVVTEGRQNRLQCTGWEVASADDLAEAVEELERAGISVQRATDEQRGAACVRDLVSFTDPAGFTHELFYGQLVVPGSFKPGRAMSGFVTGGQGLGHIVLVVPDLVESLDFYTKVLGFKISDEIDMAGNRLVFFHVNPRHHTLAIMGIPGMRGLHHLMLQVGDVDDVGIAHDLCVDRKIPLAMTLGRHTNDRMLSFYVRSPGGFEIEYGWGAQTVDDEDQWVVTHMQSASIWGHRPGEAPAPACLEPVPAGAGGLTTAGPVDGKVG</sequence>
<dbReference type="PANTHER" id="PTHR21366">
    <property type="entry name" value="GLYOXALASE FAMILY PROTEIN"/>
    <property type="match status" value="1"/>
</dbReference>
<organism evidence="2 3">
    <name type="scientific">Pseudonocardia benzenivorans</name>
    <dbReference type="NCBI Taxonomy" id="228005"/>
    <lineage>
        <taxon>Bacteria</taxon>
        <taxon>Bacillati</taxon>
        <taxon>Actinomycetota</taxon>
        <taxon>Actinomycetes</taxon>
        <taxon>Pseudonocardiales</taxon>
        <taxon>Pseudonocardiaceae</taxon>
        <taxon>Pseudonocardia</taxon>
    </lineage>
</organism>
<dbReference type="PROSITE" id="PS51819">
    <property type="entry name" value="VOC"/>
    <property type="match status" value="2"/>
</dbReference>
<gene>
    <name evidence="2" type="ORF">ACFQ34_29350</name>
</gene>
<name>A0ABW3VTC4_9PSEU</name>
<dbReference type="CDD" id="cd07252">
    <property type="entry name" value="BphC1-RGP6_N_like"/>
    <property type="match status" value="1"/>
</dbReference>
<dbReference type="CDD" id="cd07237">
    <property type="entry name" value="BphC1-RGP6_C_like"/>
    <property type="match status" value="1"/>
</dbReference>
<dbReference type="RefSeq" id="WP_379653299.1">
    <property type="nucleotide sequence ID" value="NZ_JBHTMB010000287.1"/>
</dbReference>